<feature type="domain" description="DOMON" evidence="2">
    <location>
        <begin position="30"/>
        <end position="149"/>
    </location>
</feature>
<sequence>MAPTVASLLLLFPIYLTSCVVAGPCIFREGTQQVIYGIRNGIVHFRVVLRGIPQSKSGWTGVGFGKGMVDGIDTIVVRLKNGHVRVTDEYVRGYTASTPDTISNVVVHSSSIEGDTLSVTFSRPVNSMEYPYDNSLLGCQPWQFVIGLNRMGPNGEMHHHKITPVHRVVCIDECRI</sequence>
<dbReference type="WBParaSite" id="HCON_00191320-00001">
    <property type="protein sequence ID" value="HCON_00191320-00001"/>
    <property type="gene ID" value="HCON_00191320"/>
</dbReference>
<organism evidence="3 4">
    <name type="scientific">Haemonchus contortus</name>
    <name type="common">Barber pole worm</name>
    <dbReference type="NCBI Taxonomy" id="6289"/>
    <lineage>
        <taxon>Eukaryota</taxon>
        <taxon>Metazoa</taxon>
        <taxon>Ecdysozoa</taxon>
        <taxon>Nematoda</taxon>
        <taxon>Chromadorea</taxon>
        <taxon>Rhabditida</taxon>
        <taxon>Rhabditina</taxon>
        <taxon>Rhabditomorpha</taxon>
        <taxon>Strongyloidea</taxon>
        <taxon>Trichostrongylidae</taxon>
        <taxon>Haemonchus</taxon>
    </lineage>
</organism>
<evidence type="ECO:0000259" key="2">
    <source>
        <dbReference type="PROSITE" id="PS50836"/>
    </source>
</evidence>
<evidence type="ECO:0000313" key="3">
    <source>
        <dbReference type="Proteomes" id="UP000025227"/>
    </source>
</evidence>
<proteinExistence type="predicted"/>
<dbReference type="AlphaFoldDB" id="A0A7I4Z5Z8"/>
<accession>A0A7I4Z5Z8</accession>
<name>A0A7I4Z5Z8_HAECO</name>
<dbReference type="Pfam" id="PF03351">
    <property type="entry name" value="DOMON"/>
    <property type="match status" value="1"/>
</dbReference>
<feature type="chain" id="PRO_5029657610" evidence="1">
    <location>
        <begin position="23"/>
        <end position="176"/>
    </location>
</feature>
<keyword evidence="3" id="KW-1185">Reference proteome</keyword>
<dbReference type="OMA" id="GCQPWQF"/>
<feature type="signal peptide" evidence="1">
    <location>
        <begin position="1"/>
        <end position="22"/>
    </location>
</feature>
<dbReference type="OrthoDB" id="5785632at2759"/>
<dbReference type="CDD" id="cd09631">
    <property type="entry name" value="DOMON_DOH"/>
    <property type="match status" value="1"/>
</dbReference>
<dbReference type="InterPro" id="IPR005018">
    <property type="entry name" value="DOMON_domain"/>
</dbReference>
<dbReference type="PANTHER" id="PTHR36516">
    <property type="entry name" value="PROTEIN CBG04168-RELATED"/>
    <property type="match status" value="1"/>
</dbReference>
<evidence type="ECO:0000313" key="4">
    <source>
        <dbReference type="WBParaSite" id="HCON_00191320-00001"/>
    </source>
</evidence>
<dbReference type="SMART" id="SM00664">
    <property type="entry name" value="DoH"/>
    <property type="match status" value="1"/>
</dbReference>
<dbReference type="PROSITE" id="PS50836">
    <property type="entry name" value="DOMON"/>
    <property type="match status" value="1"/>
</dbReference>
<dbReference type="InterPro" id="IPR045266">
    <property type="entry name" value="DOH_DOMON"/>
</dbReference>
<reference evidence="4" key="1">
    <citation type="submission" date="2020-12" db="UniProtKB">
        <authorList>
            <consortium name="WormBaseParasite"/>
        </authorList>
    </citation>
    <scope>IDENTIFICATION</scope>
    <source>
        <strain evidence="4">MHco3</strain>
    </source>
</reference>
<dbReference type="PANTHER" id="PTHR36516:SF6">
    <property type="entry name" value="DOMON DOMAIN-CONTAINING PROTEIN"/>
    <property type="match status" value="1"/>
</dbReference>
<protein>
    <submittedName>
        <fullName evidence="4">DOMON domain-containing protein</fullName>
    </submittedName>
</protein>
<evidence type="ECO:0000256" key="1">
    <source>
        <dbReference type="SAM" id="SignalP"/>
    </source>
</evidence>
<dbReference type="Proteomes" id="UP000025227">
    <property type="component" value="Unplaced"/>
</dbReference>
<keyword evidence="1" id="KW-0732">Signal</keyword>